<comment type="catalytic activity">
    <reaction evidence="6">
        <text>a 5'-end (N(7)-methyl 5'-triphosphoguanosine)-(2'-O-methyl-ribonucleoside)-(ribonucleotide) in mRNA + S-adenosyl-L-methionine = a 5'-end (N(7)-methyl 5'-triphosphoguanosine)-(2'-O-methyl-ribonucleoside)-(2'-O-methyl-ribonucleotide) in mRNA + S-adenosyl-L-homocysteine + H(+)</text>
        <dbReference type="Rhea" id="RHEA:67024"/>
        <dbReference type="Rhea" id="RHEA-COMP:17169"/>
        <dbReference type="Rhea" id="RHEA-COMP:17170"/>
        <dbReference type="ChEBI" id="CHEBI:15378"/>
        <dbReference type="ChEBI" id="CHEBI:57856"/>
        <dbReference type="ChEBI" id="CHEBI:59789"/>
        <dbReference type="ChEBI" id="CHEBI:167612"/>
        <dbReference type="ChEBI" id="CHEBI:167614"/>
        <dbReference type="EC" id="2.1.1.296"/>
    </reaction>
</comment>
<dbReference type="EMBL" id="JAEHOD010000091">
    <property type="protein sequence ID" value="KAG2428583.1"/>
    <property type="molecule type" value="Genomic_DNA"/>
</dbReference>
<dbReference type="SMART" id="SM00443">
    <property type="entry name" value="G_patch"/>
    <property type="match status" value="1"/>
</dbReference>
<dbReference type="InterPro" id="IPR002877">
    <property type="entry name" value="RNA_MeTrfase_FtsJ_dom"/>
</dbReference>
<feature type="region of interest" description="Disordered" evidence="7">
    <location>
        <begin position="1410"/>
        <end position="1431"/>
    </location>
</feature>
<comment type="caution">
    <text evidence="10">The sequence shown here is derived from an EMBL/GenBank/DDBJ whole genome shotgun (WGS) entry which is preliminary data.</text>
</comment>
<dbReference type="GO" id="GO:0005634">
    <property type="term" value="C:nucleus"/>
    <property type="evidence" value="ECO:0007669"/>
    <property type="project" value="UniProtKB-ARBA"/>
</dbReference>
<protein>
    <recommendedName>
        <fullName evidence="2">Cap-specific mRNA (nucleoside-2'-O-)-methyltransferase 2</fullName>
        <ecNumber evidence="1">2.1.1.296</ecNumber>
    </recommendedName>
</protein>
<evidence type="ECO:0000256" key="7">
    <source>
        <dbReference type="SAM" id="MobiDB-lite"/>
    </source>
</evidence>
<feature type="domain" description="G-patch" evidence="8">
    <location>
        <begin position="665"/>
        <end position="711"/>
    </location>
</feature>
<dbReference type="SUPFAM" id="SSF53335">
    <property type="entry name" value="S-adenosyl-L-methionine-dependent methyltransferases"/>
    <property type="match status" value="1"/>
</dbReference>
<name>A0A835SRX6_9CHLO</name>
<feature type="compositionally biased region" description="Polar residues" evidence="7">
    <location>
        <begin position="1410"/>
        <end position="1423"/>
    </location>
</feature>
<feature type="compositionally biased region" description="Basic and acidic residues" evidence="7">
    <location>
        <begin position="1"/>
        <end position="24"/>
    </location>
</feature>
<dbReference type="InterPro" id="IPR000467">
    <property type="entry name" value="G_patch_dom"/>
</dbReference>
<dbReference type="GO" id="GO:0032259">
    <property type="term" value="P:methylation"/>
    <property type="evidence" value="ECO:0007669"/>
    <property type="project" value="UniProtKB-KW"/>
</dbReference>
<dbReference type="GO" id="GO:0005737">
    <property type="term" value="C:cytoplasm"/>
    <property type="evidence" value="ECO:0007669"/>
    <property type="project" value="TreeGrafter"/>
</dbReference>
<sequence length="1658" mass="167939">MAPRGSRPDRREPGGGEGRGDGRGDNPALLGAYWEKALALLDDRERLLDTSDCVLPAPDKFFQSSAWELPEVISQRAALNEAKELLDELDNTDWDKYATIANYAEYVRRDLRKLYGVELATVAWAKMYEMIVRNDLLPQQSPALGPARGAGGGGGGGRGLGNERPCVTVHLCEAPGGFVAATNHFLRTHRPDWGWAWDWLAVSLNPYYSGNDQFAMVDDDAFMRATLSHWCFGADDSGDIRRPRNIRAVWAEVRRRCAAAGVPGAMLVTADGAIDTSMVPAAQELVNASLHFTEVVAALGMLAPGGCLVWKGFTLFEHTSLCTLHLVGCLFETVSVCKPCTSKPCNSEVYVVGRGFRGVSEEVLELLLAKCGEDVFDSGAMLPQELLPAGLVKSALAATSHFAACTAEAIRDALDKAGLPPNGPTSTAIRRAKEHFAAEWFARMRLLRLERRFFVAPHEAIDGTNNSTSNVLGRRRELLGTLQERQEQYRRRRNDLGLDGGAIATAAALAGQLGSSYGSVFGSGGGGGLVGRAGVISGSVGAYHSSGLGRLAGMYGGGADSLGTSPADSYYLGGRMGLGAGGPGSSPTRRGLRCGLPACGEAADDDAADDFGAVSIDGGALGLGLGFIAMPDEDACEVAQPARGGLGSRAAGADAAALGSSGMQVSDTIARLMVKMGYTEGAGLGRHGQGIAAAVPAVGNAGRVGLGASVGSYGGISSTADAPTAGLGAAGRSGLGGGSSANVVGLGWRGEVISSGEGDAGDGSANAAGSQLAPARAWQLAPDARMLENHLPLTSGELAAWAASTAAAATAVSVAQQSGCSSAATSSSRAWGGASLGRQAPPAKLTKSKYIIDDHVLVALRRLRETYNAAAFAAAAGAAAPPAASSTPATRAAAHSAGLQSGLLSSSKLCRHVGPWCVAPRRWGAGQMGRSYWKLASLDATLLVCKHAAEAAAQAGCEPQALDLSLHSAGATDYLLGGSGAASGGGSSAVGAGADHCGDEGDSPNSRRSAPDDGCSASGGDISVGGSESRSDSSDSEVRTQPRTGLGGARGDVKVTADDSNKLNASSGAAAADKEGGSTWPWTCTLLDTAAARDFAGRLAAEQGSRVRLQPLPALVAAVNNGASSPRPAADPLSLFTPDSVRALVQLVNNSGTLPTAAAVDGGSIAAALNTNGGASGNSSSRGVRSSAGGRGVHLVLGDLSSLRRTRCGWPASSQGPMEGEFDTLYRRRLLWEATVALGALCPGGCAVLRVGDCLTMFTASVLYLLHRSFSRLAIVKPFASCACSPERFAVGIGRIDDGGVVAAQMLAGLEAVIAVEAPPVQLPAAMPQGCMTGGPPVASSVASPQGVSAAARPPKGPCSGDCSPPGVCSATGMSKTELRPQPERSLRVQVCVASDGSGVGLVCTYPEASNSAPAGSRNSSPGRASMPSCGDAMQRGDGGKMGPMAVTGVAPLTVCVTGDFYVYLAARTQDLARRQIQACEAAVAAASPNPSMLSQPSVASVTAGLDSAATTVGPPSAEDSSTETDFRERHAVLARLAEASLVTAREAAERELREQACSAAGDGSDLDQALRRNYGGMFVRGGGAGGGGGGAGTAAGAGAGAAGGGRGGRGSGTTAFVGHHMAVRRNSTLQMVATAGLEVVAVGAARVGVRVTAAGSS</sequence>
<dbReference type="Proteomes" id="UP000613740">
    <property type="component" value="Unassembled WGS sequence"/>
</dbReference>
<feature type="compositionally biased region" description="Basic and acidic residues" evidence="7">
    <location>
        <begin position="1051"/>
        <end position="1061"/>
    </location>
</feature>
<evidence type="ECO:0000256" key="6">
    <source>
        <dbReference type="ARBA" id="ARBA00049477"/>
    </source>
</evidence>
<feature type="region of interest" description="Disordered" evidence="7">
    <location>
        <begin position="1"/>
        <end position="26"/>
    </location>
</feature>
<feature type="domain" description="Adrift-type SAM-dependent 2'-O-MTase" evidence="9">
    <location>
        <begin position="118"/>
        <end position="358"/>
    </location>
</feature>
<dbReference type="PROSITE" id="PS51614">
    <property type="entry name" value="SAM_MT_ADRIFT"/>
    <property type="match status" value="1"/>
</dbReference>
<feature type="region of interest" description="Disordered" evidence="7">
    <location>
        <begin position="985"/>
        <end position="1078"/>
    </location>
</feature>
<keyword evidence="4" id="KW-0808">Transferase</keyword>
<dbReference type="Pfam" id="PF01585">
    <property type="entry name" value="G-patch"/>
    <property type="match status" value="1"/>
</dbReference>
<feature type="compositionally biased region" description="Basic and acidic residues" evidence="7">
    <location>
        <begin position="1029"/>
        <end position="1040"/>
    </location>
</feature>
<feature type="region of interest" description="Disordered" evidence="7">
    <location>
        <begin position="1586"/>
        <end position="1611"/>
    </location>
</feature>
<keyword evidence="3" id="KW-0489">Methyltransferase</keyword>
<dbReference type="PANTHER" id="PTHR16121">
    <property type="entry name" value="CAP-SPECIFIC MRNA (NUCLEOSIDE-2'-O-)-METHYLTRANSFERASE 1-RELATED"/>
    <property type="match status" value="1"/>
</dbReference>
<dbReference type="GO" id="GO:0003676">
    <property type="term" value="F:nucleic acid binding"/>
    <property type="evidence" value="ECO:0007669"/>
    <property type="project" value="InterPro"/>
</dbReference>
<dbReference type="EC" id="2.1.1.296" evidence="1"/>
<dbReference type="Gene3D" id="3.40.50.12760">
    <property type="match status" value="2"/>
</dbReference>
<evidence type="ECO:0000256" key="1">
    <source>
        <dbReference type="ARBA" id="ARBA00012770"/>
    </source>
</evidence>
<dbReference type="InterPro" id="IPR029063">
    <property type="entry name" value="SAM-dependent_MTases_sf"/>
</dbReference>
<evidence type="ECO:0000259" key="9">
    <source>
        <dbReference type="PROSITE" id="PS51614"/>
    </source>
</evidence>
<accession>A0A835SRX6</accession>
<evidence type="ECO:0000313" key="11">
    <source>
        <dbReference type="Proteomes" id="UP000613740"/>
    </source>
</evidence>
<evidence type="ECO:0000259" key="8">
    <source>
        <dbReference type="PROSITE" id="PS50174"/>
    </source>
</evidence>
<dbReference type="OrthoDB" id="4822at2759"/>
<evidence type="ECO:0000256" key="3">
    <source>
        <dbReference type="ARBA" id="ARBA00022603"/>
    </source>
</evidence>
<evidence type="ECO:0000256" key="5">
    <source>
        <dbReference type="ARBA" id="ARBA00022691"/>
    </source>
</evidence>
<organism evidence="10 11">
    <name type="scientific">Chlamydomonas schloesseri</name>
    <dbReference type="NCBI Taxonomy" id="2026947"/>
    <lineage>
        <taxon>Eukaryota</taxon>
        <taxon>Viridiplantae</taxon>
        <taxon>Chlorophyta</taxon>
        <taxon>core chlorophytes</taxon>
        <taxon>Chlorophyceae</taxon>
        <taxon>CS clade</taxon>
        <taxon>Chlamydomonadales</taxon>
        <taxon>Chlamydomonadaceae</taxon>
        <taxon>Chlamydomonas</taxon>
    </lineage>
</organism>
<dbReference type="PANTHER" id="PTHR16121:SF2">
    <property type="entry name" value="CAP-SPECIFIC MRNA (NUCLEOSIDE-2'-O-)-METHYLTRANSFERASE 2"/>
    <property type="match status" value="1"/>
</dbReference>
<dbReference type="GO" id="GO:0120550">
    <property type="term" value="F:methyltransferase cap2 activity"/>
    <property type="evidence" value="ECO:0007669"/>
    <property type="project" value="UniProtKB-EC"/>
</dbReference>
<keyword evidence="5" id="KW-0949">S-adenosyl-L-methionine</keyword>
<evidence type="ECO:0000313" key="10">
    <source>
        <dbReference type="EMBL" id="KAG2428583.1"/>
    </source>
</evidence>
<dbReference type="Pfam" id="PF01728">
    <property type="entry name" value="FtsJ"/>
    <property type="match status" value="1"/>
</dbReference>
<keyword evidence="11" id="KW-1185">Reference proteome</keyword>
<dbReference type="PROSITE" id="PS50174">
    <property type="entry name" value="G_PATCH"/>
    <property type="match status" value="1"/>
</dbReference>
<dbReference type="InterPro" id="IPR050851">
    <property type="entry name" value="mRNA_Cap_2O-Ribose_MeTrfase"/>
</dbReference>
<reference evidence="10" key="1">
    <citation type="journal article" date="2020" name="bioRxiv">
        <title>Comparative genomics of Chlamydomonas.</title>
        <authorList>
            <person name="Craig R.J."/>
            <person name="Hasan A.R."/>
            <person name="Ness R.W."/>
            <person name="Keightley P.D."/>
        </authorList>
    </citation>
    <scope>NUCLEOTIDE SEQUENCE</scope>
    <source>
        <strain evidence="10">CCAP 11/173</strain>
    </source>
</reference>
<proteinExistence type="predicted"/>
<gene>
    <name evidence="10" type="ORF">HYH02_014285</name>
</gene>
<dbReference type="GO" id="GO:0006370">
    <property type="term" value="P:7-methylguanosine mRNA capping"/>
    <property type="evidence" value="ECO:0007669"/>
    <property type="project" value="TreeGrafter"/>
</dbReference>
<dbReference type="InterPro" id="IPR025807">
    <property type="entry name" value="Adrift-typ_MeTrfase"/>
</dbReference>
<evidence type="ECO:0000256" key="4">
    <source>
        <dbReference type="ARBA" id="ARBA00022679"/>
    </source>
</evidence>
<evidence type="ECO:0000256" key="2">
    <source>
        <dbReference type="ARBA" id="ARBA00021134"/>
    </source>
</evidence>
<dbReference type="GO" id="GO:0004483">
    <property type="term" value="F:methyltransferase cap1 activity"/>
    <property type="evidence" value="ECO:0007669"/>
    <property type="project" value="TreeGrafter"/>
</dbReference>